<proteinExistence type="predicted"/>
<dbReference type="EMBL" id="LR797293">
    <property type="protein sequence ID" value="CAB4199720.1"/>
    <property type="molecule type" value="Genomic_DNA"/>
</dbReference>
<dbReference type="EMBL" id="LR796550">
    <property type="protein sequence ID" value="CAB4150760.1"/>
    <property type="molecule type" value="Genomic_DNA"/>
</dbReference>
<evidence type="ECO:0000313" key="2">
    <source>
        <dbReference type="EMBL" id="CAB4150760.1"/>
    </source>
</evidence>
<organism evidence="2">
    <name type="scientific">uncultured Caudovirales phage</name>
    <dbReference type="NCBI Taxonomy" id="2100421"/>
    <lineage>
        <taxon>Viruses</taxon>
        <taxon>Duplodnaviria</taxon>
        <taxon>Heunggongvirae</taxon>
        <taxon>Uroviricota</taxon>
        <taxon>Caudoviricetes</taxon>
        <taxon>Peduoviridae</taxon>
        <taxon>Maltschvirus</taxon>
        <taxon>Maltschvirus maltsch</taxon>
    </lineage>
</organism>
<dbReference type="EMBL" id="LR796308">
    <property type="protein sequence ID" value="CAB4135864.1"/>
    <property type="molecule type" value="Genomic_DNA"/>
</dbReference>
<accession>A0A6J5N0I4</accession>
<reference evidence="2" key="1">
    <citation type="submission" date="2020-04" db="EMBL/GenBank/DDBJ databases">
        <authorList>
            <person name="Chiriac C."/>
            <person name="Salcher M."/>
            <person name="Ghai R."/>
            <person name="Kavagutti S V."/>
        </authorList>
    </citation>
    <scope>NUCLEOTIDE SEQUENCE</scope>
</reference>
<evidence type="ECO:0000313" key="3">
    <source>
        <dbReference type="EMBL" id="CAB4199720.1"/>
    </source>
</evidence>
<sequence length="137" mass="15865">MNIRAYTSDDFPTVEAWAKARDMVLIPQLLSPNGFLVEDEKGPLMTCWVYLVFDCSFVFIDHLISRPNSSLKNSKAAWAMLWRTVKSFLSNLRNCNGEPIEYKLVRNFCRPEFARFAKKDGWHIADRLSIQVTYALP</sequence>
<evidence type="ECO:0000313" key="1">
    <source>
        <dbReference type="EMBL" id="CAB4135864.1"/>
    </source>
</evidence>
<protein>
    <submittedName>
        <fullName evidence="2">Uncharacterized protein</fullName>
    </submittedName>
</protein>
<name>A0A6J5N0I4_9CAUD</name>
<gene>
    <name evidence="3" type="ORF">UFOVP1350_33</name>
    <name evidence="1" type="ORF">UFOVP301_4</name>
    <name evidence="2" type="ORF">UFOVP576_24</name>
</gene>